<feature type="transmembrane region" description="Helical" evidence="1">
    <location>
        <begin position="38"/>
        <end position="60"/>
    </location>
</feature>
<comment type="caution">
    <text evidence="2">The sequence shown here is derived from an EMBL/GenBank/DDBJ whole genome shotgun (WGS) entry which is preliminary data.</text>
</comment>
<keyword evidence="1" id="KW-0812">Transmembrane</keyword>
<feature type="transmembrane region" description="Helical" evidence="1">
    <location>
        <begin position="102"/>
        <end position="123"/>
    </location>
</feature>
<keyword evidence="3" id="KW-1185">Reference proteome</keyword>
<sequence>MTCICRKKLPRVLGVSSSPSPTDATDLLRQLDEDRSRLAGLTATPWWASALLGLVVGLWVASPAVGDRTTNYLFALVAAVVVVHLVRVRTGIRLRGAGARQLVLGALWLLVTLLLYSVALGLVSLDREIWTVLPAVVAGVVTYGLAVVSDRWARESLRV</sequence>
<dbReference type="Proteomes" id="UP000662111">
    <property type="component" value="Unassembled WGS sequence"/>
</dbReference>
<accession>A0ABQ2F549</accession>
<proteinExistence type="predicted"/>
<evidence type="ECO:0000313" key="3">
    <source>
        <dbReference type="Proteomes" id="UP000662111"/>
    </source>
</evidence>
<gene>
    <name evidence="2" type="ORF">GCM10011509_06500</name>
</gene>
<protein>
    <submittedName>
        <fullName evidence="2">Uncharacterized protein</fullName>
    </submittedName>
</protein>
<feature type="transmembrane region" description="Helical" evidence="1">
    <location>
        <begin position="129"/>
        <end position="148"/>
    </location>
</feature>
<keyword evidence="1" id="KW-1133">Transmembrane helix</keyword>
<feature type="transmembrane region" description="Helical" evidence="1">
    <location>
        <begin position="72"/>
        <end position="90"/>
    </location>
</feature>
<evidence type="ECO:0000313" key="2">
    <source>
        <dbReference type="EMBL" id="GGK60915.1"/>
    </source>
</evidence>
<reference evidence="3" key="1">
    <citation type="journal article" date="2019" name="Int. J. Syst. Evol. Microbiol.">
        <title>The Global Catalogue of Microorganisms (GCM) 10K type strain sequencing project: providing services to taxonomists for standard genome sequencing and annotation.</title>
        <authorList>
            <consortium name="The Broad Institute Genomics Platform"/>
            <consortium name="The Broad Institute Genome Sequencing Center for Infectious Disease"/>
            <person name="Wu L."/>
            <person name="Ma J."/>
        </authorList>
    </citation>
    <scope>NUCLEOTIDE SEQUENCE [LARGE SCALE GENOMIC DNA]</scope>
    <source>
        <strain evidence="3">CGMCC 1.5362</strain>
    </source>
</reference>
<organism evidence="2 3">
    <name type="scientific">Ornithinimicrobium pekingense</name>
    <dbReference type="NCBI Taxonomy" id="384677"/>
    <lineage>
        <taxon>Bacteria</taxon>
        <taxon>Bacillati</taxon>
        <taxon>Actinomycetota</taxon>
        <taxon>Actinomycetes</taxon>
        <taxon>Micrococcales</taxon>
        <taxon>Ornithinimicrobiaceae</taxon>
        <taxon>Ornithinimicrobium</taxon>
    </lineage>
</organism>
<keyword evidence="1" id="KW-0472">Membrane</keyword>
<dbReference type="EMBL" id="BMLB01000001">
    <property type="protein sequence ID" value="GGK60915.1"/>
    <property type="molecule type" value="Genomic_DNA"/>
</dbReference>
<evidence type="ECO:0000256" key="1">
    <source>
        <dbReference type="SAM" id="Phobius"/>
    </source>
</evidence>
<name>A0ABQ2F549_9MICO</name>